<dbReference type="SMART" id="SM00458">
    <property type="entry name" value="RICIN"/>
    <property type="match status" value="1"/>
</dbReference>
<dbReference type="PROSITE" id="PS00107">
    <property type="entry name" value="PROTEIN_KINASE_ATP"/>
    <property type="match status" value="1"/>
</dbReference>
<feature type="compositionally biased region" description="Pro residues" evidence="6">
    <location>
        <begin position="387"/>
        <end position="407"/>
    </location>
</feature>
<keyword evidence="7" id="KW-1133">Transmembrane helix</keyword>
<evidence type="ECO:0000256" key="3">
    <source>
        <dbReference type="ARBA" id="ARBA00022777"/>
    </source>
</evidence>
<keyword evidence="4 5" id="KW-0067">ATP-binding</keyword>
<dbReference type="CDD" id="cd23451">
    <property type="entry name" value="beta-trefoil_Ricin_laminarinase"/>
    <property type="match status" value="1"/>
</dbReference>
<dbReference type="PANTHER" id="PTHR43289:SF34">
    <property type="entry name" value="SERINE_THREONINE-PROTEIN KINASE YBDM-RELATED"/>
    <property type="match status" value="1"/>
</dbReference>
<dbReference type="AlphaFoldDB" id="A0A7R7DWT6"/>
<protein>
    <recommendedName>
        <fullName evidence="8">Protein kinase domain-containing protein</fullName>
    </recommendedName>
</protein>
<name>A0A7R7DWT6_9ACTN</name>
<dbReference type="SMART" id="SM00220">
    <property type="entry name" value="S_TKc"/>
    <property type="match status" value="1"/>
</dbReference>
<dbReference type="SUPFAM" id="SSF56112">
    <property type="entry name" value="Protein kinase-like (PK-like)"/>
    <property type="match status" value="1"/>
</dbReference>
<sequence>MRPLTPADPRRLGPYPLFAELGRGGMGQVLLGSAPDGRLVAVKLVRPDLVADDGFRDRFRREVDASRRVPGVRTAAVVDADPDAPTPWLASVFVCGPALAEVLADGGPLPVDSTVRLASGLAAALVEIHQAGLVHRDLKPSNVLLAADGPRVIDFGVARSAEHPAGAELTRAGWLVGSPGFMSPEQALGQPVTAASDVFSLGVLLVAAATGGAPFDGPSAPQTLYNVVYADPDLGPLPEPVRSIAARCLAKDPAARPTAGQLLTAIGALPHTARPWPAEVHRRIDAEQAELSRLASQAVIVPAGAGTQPGRGSAPVPPAATRIERRPALPALRPAGRRRHTRTAVLVAAAAVLVVALVVGVGAATSWFRPDRPTPPPGAAHSHRPAPASPSPSDSPSPTASPTPTAPAPVTGEIDGYGGACVDVAGGATDDGTPIQLHSCNGTQAQQWTVGTDGTVQAFGKCMDVTDGATDNGTPVQLYGCNGTPAQQWQVGTGGQLVNTKSGRCLDATGPSAADGTRLQIWDCTGADNQRWNLPT</sequence>
<evidence type="ECO:0000256" key="2">
    <source>
        <dbReference type="ARBA" id="ARBA00022741"/>
    </source>
</evidence>
<gene>
    <name evidence="9" type="ORF">Athai_68450</name>
</gene>
<evidence type="ECO:0000256" key="6">
    <source>
        <dbReference type="SAM" id="MobiDB-lite"/>
    </source>
</evidence>
<dbReference type="Gene3D" id="3.30.200.20">
    <property type="entry name" value="Phosphorylase Kinase, domain 1"/>
    <property type="match status" value="1"/>
</dbReference>
<dbReference type="GO" id="GO:0004674">
    <property type="term" value="F:protein serine/threonine kinase activity"/>
    <property type="evidence" value="ECO:0007669"/>
    <property type="project" value="TreeGrafter"/>
</dbReference>
<dbReference type="EMBL" id="AP023355">
    <property type="protein sequence ID" value="BCJ39342.1"/>
    <property type="molecule type" value="Genomic_DNA"/>
</dbReference>
<feature type="transmembrane region" description="Helical" evidence="7">
    <location>
        <begin position="343"/>
        <end position="368"/>
    </location>
</feature>
<dbReference type="CDD" id="cd14014">
    <property type="entry name" value="STKc_PknB_like"/>
    <property type="match status" value="1"/>
</dbReference>
<dbReference type="PROSITE" id="PS50231">
    <property type="entry name" value="RICIN_B_LECTIN"/>
    <property type="match status" value="1"/>
</dbReference>
<keyword evidence="10" id="KW-1185">Reference proteome</keyword>
<keyword evidence="7" id="KW-0472">Membrane</keyword>
<accession>A0A7R7DWT6</accession>
<proteinExistence type="predicted"/>
<dbReference type="InterPro" id="IPR017441">
    <property type="entry name" value="Protein_kinase_ATP_BS"/>
</dbReference>
<evidence type="ECO:0000256" key="1">
    <source>
        <dbReference type="ARBA" id="ARBA00022679"/>
    </source>
</evidence>
<evidence type="ECO:0000256" key="5">
    <source>
        <dbReference type="PROSITE-ProRule" id="PRU10141"/>
    </source>
</evidence>
<evidence type="ECO:0000256" key="7">
    <source>
        <dbReference type="SAM" id="Phobius"/>
    </source>
</evidence>
<dbReference type="PROSITE" id="PS50011">
    <property type="entry name" value="PROTEIN_KINASE_DOM"/>
    <property type="match status" value="1"/>
</dbReference>
<reference evidence="9 10" key="1">
    <citation type="submission" date="2020-08" db="EMBL/GenBank/DDBJ databases">
        <title>Whole genome shotgun sequence of Actinocatenispora thailandica NBRC 105041.</title>
        <authorList>
            <person name="Komaki H."/>
            <person name="Tamura T."/>
        </authorList>
    </citation>
    <scope>NUCLEOTIDE SEQUENCE [LARGE SCALE GENOMIC DNA]</scope>
    <source>
        <strain evidence="9 10">NBRC 105041</strain>
    </source>
</reference>
<evidence type="ECO:0000256" key="4">
    <source>
        <dbReference type="ARBA" id="ARBA00022840"/>
    </source>
</evidence>
<dbReference type="Proteomes" id="UP000611640">
    <property type="component" value="Chromosome"/>
</dbReference>
<keyword evidence="2 5" id="KW-0547">Nucleotide-binding</keyword>
<dbReference type="KEGG" id="atl:Athai_68450"/>
<dbReference type="Gene3D" id="1.10.510.10">
    <property type="entry name" value="Transferase(Phosphotransferase) domain 1"/>
    <property type="match status" value="1"/>
</dbReference>
<feature type="domain" description="Protein kinase" evidence="8">
    <location>
        <begin position="15"/>
        <end position="274"/>
    </location>
</feature>
<keyword evidence="7" id="KW-0812">Transmembrane</keyword>
<evidence type="ECO:0000313" key="9">
    <source>
        <dbReference type="EMBL" id="BCJ39342.1"/>
    </source>
</evidence>
<dbReference type="InterPro" id="IPR000719">
    <property type="entry name" value="Prot_kinase_dom"/>
</dbReference>
<dbReference type="Gene3D" id="2.80.10.50">
    <property type="match status" value="1"/>
</dbReference>
<dbReference type="GO" id="GO:0005524">
    <property type="term" value="F:ATP binding"/>
    <property type="evidence" value="ECO:0007669"/>
    <property type="project" value="UniProtKB-UniRule"/>
</dbReference>
<feature type="region of interest" description="Disordered" evidence="6">
    <location>
        <begin position="366"/>
        <end position="414"/>
    </location>
</feature>
<dbReference type="PANTHER" id="PTHR43289">
    <property type="entry name" value="MITOGEN-ACTIVATED PROTEIN KINASE KINASE KINASE 20-RELATED"/>
    <property type="match status" value="1"/>
</dbReference>
<organism evidence="9 10">
    <name type="scientific">Actinocatenispora thailandica</name>
    <dbReference type="NCBI Taxonomy" id="227318"/>
    <lineage>
        <taxon>Bacteria</taxon>
        <taxon>Bacillati</taxon>
        <taxon>Actinomycetota</taxon>
        <taxon>Actinomycetes</taxon>
        <taxon>Micromonosporales</taxon>
        <taxon>Micromonosporaceae</taxon>
        <taxon>Actinocatenispora</taxon>
    </lineage>
</organism>
<dbReference type="Pfam" id="PF00069">
    <property type="entry name" value="Pkinase"/>
    <property type="match status" value="1"/>
</dbReference>
<keyword evidence="3" id="KW-0418">Kinase</keyword>
<keyword evidence="1" id="KW-0808">Transferase</keyword>
<dbReference type="PROSITE" id="PS00108">
    <property type="entry name" value="PROTEIN_KINASE_ST"/>
    <property type="match status" value="1"/>
</dbReference>
<dbReference type="RefSeq" id="WP_239157331.1">
    <property type="nucleotide sequence ID" value="NZ_AP023355.1"/>
</dbReference>
<dbReference type="InterPro" id="IPR008271">
    <property type="entry name" value="Ser/Thr_kinase_AS"/>
</dbReference>
<dbReference type="Pfam" id="PF00652">
    <property type="entry name" value="Ricin_B_lectin"/>
    <property type="match status" value="1"/>
</dbReference>
<evidence type="ECO:0000313" key="10">
    <source>
        <dbReference type="Proteomes" id="UP000611640"/>
    </source>
</evidence>
<dbReference type="InterPro" id="IPR035992">
    <property type="entry name" value="Ricin_B-like_lectins"/>
</dbReference>
<dbReference type="InterPro" id="IPR000772">
    <property type="entry name" value="Ricin_B_lectin"/>
</dbReference>
<dbReference type="SUPFAM" id="SSF50370">
    <property type="entry name" value="Ricin B-like lectins"/>
    <property type="match status" value="1"/>
</dbReference>
<dbReference type="InterPro" id="IPR011009">
    <property type="entry name" value="Kinase-like_dom_sf"/>
</dbReference>
<evidence type="ECO:0000259" key="8">
    <source>
        <dbReference type="PROSITE" id="PS50011"/>
    </source>
</evidence>
<feature type="binding site" evidence="5">
    <location>
        <position position="43"/>
    </location>
    <ligand>
        <name>ATP</name>
        <dbReference type="ChEBI" id="CHEBI:30616"/>
    </ligand>
</feature>